<feature type="compositionally biased region" description="Basic and acidic residues" evidence="1">
    <location>
        <begin position="116"/>
        <end position="125"/>
    </location>
</feature>
<protein>
    <recommendedName>
        <fullName evidence="2">EF-hand domain-containing protein</fullName>
    </recommendedName>
</protein>
<dbReference type="AlphaFoldDB" id="A0A4S4A3H7"/>
<keyword evidence="4" id="KW-1185">Reference proteome</keyword>
<dbReference type="InterPro" id="IPR002048">
    <property type="entry name" value="EF_hand_dom"/>
</dbReference>
<evidence type="ECO:0000256" key="1">
    <source>
        <dbReference type="SAM" id="MobiDB-lite"/>
    </source>
</evidence>
<feature type="domain" description="EF-hand" evidence="2">
    <location>
        <begin position="21"/>
        <end position="34"/>
    </location>
</feature>
<feature type="region of interest" description="Disordered" evidence="1">
    <location>
        <begin position="75"/>
        <end position="125"/>
    </location>
</feature>
<proteinExistence type="predicted"/>
<dbReference type="Proteomes" id="UP000310754">
    <property type="component" value="Unassembled WGS sequence"/>
</dbReference>
<gene>
    <name evidence="3" type="ORF">E6C51_06770</name>
</gene>
<evidence type="ECO:0000313" key="4">
    <source>
        <dbReference type="Proteomes" id="UP000310754"/>
    </source>
</evidence>
<evidence type="ECO:0000313" key="3">
    <source>
        <dbReference type="EMBL" id="THF52482.1"/>
    </source>
</evidence>
<name>A0A4S4A3H7_9HYPH</name>
<feature type="region of interest" description="Disordered" evidence="1">
    <location>
        <begin position="1"/>
        <end position="53"/>
    </location>
</feature>
<dbReference type="Pfam" id="PF13202">
    <property type="entry name" value="EF-hand_5"/>
    <property type="match status" value="1"/>
</dbReference>
<comment type="caution">
    <text evidence="3">The sequence shown here is derived from an EMBL/GenBank/DDBJ whole genome shotgun (WGS) entry which is preliminary data.</text>
</comment>
<sequence length="176" mass="18359">MTSVSSAVGSKLAERSSRASALDTNGDGVVSAAERPASTRRQNPTVSSDNAAASAVSQLSNNVMAMIMTKGEAHFAGGEEQKRNAQAIDADGKGKVSEKDFSQARPDNASQADASKQIDEFDKGDEGDALDVNDVLYQMTSVIAAYRAVTGTTDEKGMAKATLAQISTTPQRTIIV</sequence>
<dbReference type="EMBL" id="SSOA01000002">
    <property type="protein sequence ID" value="THF52482.1"/>
    <property type="molecule type" value="Genomic_DNA"/>
</dbReference>
<reference evidence="3 4" key="1">
    <citation type="submission" date="2019-04" db="EMBL/GenBank/DDBJ databases">
        <title>Rhizobium terrae sp. nov., isolated from a paddy soil.</title>
        <authorList>
            <person name="Lin S.-Y."/>
            <person name="Hameed A."/>
            <person name="Huang H.-I."/>
            <person name="Young C.-C."/>
        </authorList>
    </citation>
    <scope>NUCLEOTIDE SEQUENCE [LARGE SCALE GENOMIC DNA]</scope>
    <source>
        <strain evidence="3 4">CC-HIH110</strain>
    </source>
</reference>
<dbReference type="GO" id="GO:0005509">
    <property type="term" value="F:calcium ion binding"/>
    <property type="evidence" value="ECO:0007669"/>
    <property type="project" value="InterPro"/>
</dbReference>
<feature type="compositionally biased region" description="Basic and acidic residues" evidence="1">
    <location>
        <begin position="90"/>
        <end position="102"/>
    </location>
</feature>
<accession>A0A4S4A3H7</accession>
<organism evidence="3 4">
    <name type="scientific">Allorhizobium terrae</name>
    <dbReference type="NCBI Taxonomy" id="1848972"/>
    <lineage>
        <taxon>Bacteria</taxon>
        <taxon>Pseudomonadati</taxon>
        <taxon>Pseudomonadota</taxon>
        <taxon>Alphaproteobacteria</taxon>
        <taxon>Hyphomicrobiales</taxon>
        <taxon>Rhizobiaceae</taxon>
        <taxon>Rhizobium/Agrobacterium group</taxon>
        <taxon>Allorhizobium</taxon>
    </lineage>
</organism>
<evidence type="ECO:0000259" key="2">
    <source>
        <dbReference type="Pfam" id="PF13202"/>
    </source>
</evidence>
<dbReference type="RefSeq" id="WP_146928444.1">
    <property type="nucleotide sequence ID" value="NZ_SSOA01000002.1"/>
</dbReference>
<dbReference type="Gene3D" id="1.10.238.10">
    <property type="entry name" value="EF-hand"/>
    <property type="match status" value="1"/>
</dbReference>